<evidence type="ECO:0000313" key="2">
    <source>
        <dbReference type="Proteomes" id="UP000507245"/>
    </source>
</evidence>
<reference evidence="2" key="1">
    <citation type="journal article" date="2020" name="Genome Biol.">
        <title>Gamete binning: chromosome-level and haplotype-resolved genome assembly enabled by high-throughput single-cell sequencing of gamete genomes.</title>
        <authorList>
            <person name="Campoy J.A."/>
            <person name="Sun H."/>
            <person name="Goel M."/>
            <person name="Jiao W.-B."/>
            <person name="Folz-Donahue K."/>
            <person name="Wang N."/>
            <person name="Rubio M."/>
            <person name="Liu C."/>
            <person name="Kukat C."/>
            <person name="Ruiz D."/>
            <person name="Huettel B."/>
            <person name="Schneeberger K."/>
        </authorList>
    </citation>
    <scope>NUCLEOTIDE SEQUENCE [LARGE SCALE GENOMIC DNA]</scope>
    <source>
        <strain evidence="2">cv. Rojo Pasion</strain>
    </source>
</reference>
<dbReference type="AlphaFoldDB" id="A0A6J5VWC9"/>
<keyword evidence="2" id="KW-1185">Reference proteome</keyword>
<proteinExistence type="predicted"/>
<accession>A0A6J5VWC9</accession>
<organism evidence="1 2">
    <name type="scientific">Prunus armeniaca</name>
    <name type="common">Apricot</name>
    <name type="synonym">Armeniaca vulgaris</name>
    <dbReference type="NCBI Taxonomy" id="36596"/>
    <lineage>
        <taxon>Eukaryota</taxon>
        <taxon>Viridiplantae</taxon>
        <taxon>Streptophyta</taxon>
        <taxon>Embryophyta</taxon>
        <taxon>Tracheophyta</taxon>
        <taxon>Spermatophyta</taxon>
        <taxon>Magnoliopsida</taxon>
        <taxon>eudicotyledons</taxon>
        <taxon>Gunneridae</taxon>
        <taxon>Pentapetalae</taxon>
        <taxon>rosids</taxon>
        <taxon>fabids</taxon>
        <taxon>Rosales</taxon>
        <taxon>Rosaceae</taxon>
        <taxon>Amygdaloideae</taxon>
        <taxon>Amygdaleae</taxon>
        <taxon>Prunus</taxon>
    </lineage>
</organism>
<sequence>MSQVLKWQMRNSYLMLANNFQATSNQTVYKDRHPRTMKKVEGGEPTSGKPPTFFPEVYGYFQGERIKRFDGTKFRELVAIASQEVSLAQVTIELRCKASNTLS</sequence>
<gene>
    <name evidence="1" type="ORF">ORAREDHAP_LOCUS608</name>
</gene>
<dbReference type="Proteomes" id="UP000507245">
    <property type="component" value="Unassembled WGS sequence"/>
</dbReference>
<dbReference type="EMBL" id="CAEKKB010000001">
    <property type="protein sequence ID" value="CAB4292311.1"/>
    <property type="molecule type" value="Genomic_DNA"/>
</dbReference>
<protein>
    <submittedName>
        <fullName evidence="1">Uncharacterized protein</fullName>
    </submittedName>
</protein>
<name>A0A6J5VWC9_PRUAR</name>
<evidence type="ECO:0000313" key="1">
    <source>
        <dbReference type="EMBL" id="CAB4292311.1"/>
    </source>
</evidence>